<organism evidence="1 2">
    <name type="scientific">Endocarpon pusillum</name>
    <dbReference type="NCBI Taxonomy" id="364733"/>
    <lineage>
        <taxon>Eukaryota</taxon>
        <taxon>Fungi</taxon>
        <taxon>Dikarya</taxon>
        <taxon>Ascomycota</taxon>
        <taxon>Pezizomycotina</taxon>
        <taxon>Eurotiomycetes</taxon>
        <taxon>Chaetothyriomycetidae</taxon>
        <taxon>Verrucariales</taxon>
        <taxon>Verrucariaceae</taxon>
        <taxon>Endocarpon</taxon>
    </lineage>
</organism>
<name>A0A8H7ACH5_9EURO</name>
<proteinExistence type="predicted"/>
<sequence length="127" mass="13070">MLKPAAHPVLTGVQIVGLTLSAVSFLAAPVLGVVGFTAAWQASIGAVEAGSLFAWCQSAAIGGAALSGIQVAGVVGAAEPVKHEDWFSDFAIDLRNVRVFKEALVPFSKCSPAAFPVSAGKLLIRFY</sequence>
<protein>
    <submittedName>
        <fullName evidence="1">Uncharacterized protein</fullName>
    </submittedName>
</protein>
<evidence type="ECO:0000313" key="1">
    <source>
        <dbReference type="EMBL" id="KAF7504606.1"/>
    </source>
</evidence>
<dbReference type="OrthoDB" id="4187832at2759"/>
<comment type="caution">
    <text evidence="1">The sequence shown here is derived from an EMBL/GenBank/DDBJ whole genome shotgun (WGS) entry which is preliminary data.</text>
</comment>
<evidence type="ECO:0000313" key="2">
    <source>
        <dbReference type="Proteomes" id="UP000606974"/>
    </source>
</evidence>
<dbReference type="EMBL" id="JAACFV010000132">
    <property type="protein sequence ID" value="KAF7504606.1"/>
    <property type="molecule type" value="Genomic_DNA"/>
</dbReference>
<gene>
    <name evidence="1" type="ORF">GJ744_002033</name>
</gene>
<keyword evidence="2" id="KW-1185">Reference proteome</keyword>
<reference evidence="1" key="1">
    <citation type="submission" date="2020-02" db="EMBL/GenBank/DDBJ databases">
        <authorList>
            <person name="Palmer J.M."/>
        </authorList>
    </citation>
    <scope>NUCLEOTIDE SEQUENCE</scope>
    <source>
        <strain evidence="1">EPUS1.4</strain>
        <tissue evidence="1">Thallus</tissue>
    </source>
</reference>
<dbReference type="AlphaFoldDB" id="A0A8H7ACH5"/>
<dbReference type="Proteomes" id="UP000606974">
    <property type="component" value="Unassembled WGS sequence"/>
</dbReference>
<accession>A0A8H7ACH5</accession>